<keyword evidence="9 17" id="KW-0418">Kinase</keyword>
<dbReference type="NCBIfam" id="NF007007">
    <property type="entry name" value="PRK09470.1"/>
    <property type="match status" value="1"/>
</dbReference>
<dbReference type="RefSeq" id="WP_034794576.1">
    <property type="nucleotide sequence ID" value="NZ_JMPJ01000068.1"/>
</dbReference>
<keyword evidence="6 17" id="KW-0808">Transferase</keyword>
<proteinExistence type="predicted"/>
<keyword evidence="10" id="KW-0067">ATP-binding</keyword>
<dbReference type="EMBL" id="JMPJ01000068">
    <property type="protein sequence ID" value="KFC78419.1"/>
    <property type="molecule type" value="Genomic_DNA"/>
</dbReference>
<evidence type="ECO:0000256" key="8">
    <source>
        <dbReference type="ARBA" id="ARBA00022741"/>
    </source>
</evidence>
<dbReference type="Pfam" id="PF16527">
    <property type="entry name" value="CpxA_peri"/>
    <property type="match status" value="1"/>
</dbReference>
<dbReference type="InterPro" id="IPR005467">
    <property type="entry name" value="His_kinase_dom"/>
</dbReference>
<comment type="catalytic activity">
    <reaction evidence="1">
        <text>ATP + protein L-histidine = ADP + protein N-phospho-L-histidine.</text>
        <dbReference type="EC" id="2.7.13.3"/>
    </reaction>
</comment>
<keyword evidence="5" id="KW-0597">Phosphoprotein</keyword>
<dbReference type="PRINTS" id="PR00344">
    <property type="entry name" value="BCTRLSENSOR"/>
</dbReference>
<dbReference type="Pfam" id="PF02518">
    <property type="entry name" value="HATPase_c"/>
    <property type="match status" value="1"/>
</dbReference>
<dbReference type="Gene3D" id="3.30.450.210">
    <property type="entry name" value="Two-component sensor protein CpxA, periplasmic domain"/>
    <property type="match status" value="1"/>
</dbReference>
<evidence type="ECO:0000256" key="11">
    <source>
        <dbReference type="ARBA" id="ARBA00022989"/>
    </source>
</evidence>
<comment type="subcellular location">
    <subcellularLocation>
        <location evidence="2">Cell membrane</location>
        <topology evidence="2">Multi-pass membrane protein</topology>
    </subcellularLocation>
</comment>
<evidence type="ECO:0000256" key="2">
    <source>
        <dbReference type="ARBA" id="ARBA00004651"/>
    </source>
</evidence>
<feature type="transmembrane region" description="Helical" evidence="14">
    <location>
        <begin position="6"/>
        <end position="27"/>
    </location>
</feature>
<evidence type="ECO:0000313" key="17">
    <source>
        <dbReference type="EMBL" id="KFC78419.1"/>
    </source>
</evidence>
<dbReference type="CDD" id="cd16949">
    <property type="entry name" value="HATPase_CpxA-like"/>
    <property type="match status" value="1"/>
</dbReference>
<dbReference type="CDD" id="cd06225">
    <property type="entry name" value="HAMP"/>
    <property type="match status" value="1"/>
</dbReference>
<dbReference type="GeneID" id="78383161"/>
<dbReference type="InterPro" id="IPR036097">
    <property type="entry name" value="HisK_dim/P_sf"/>
</dbReference>
<evidence type="ECO:0000256" key="5">
    <source>
        <dbReference type="ARBA" id="ARBA00022553"/>
    </source>
</evidence>
<evidence type="ECO:0000313" key="18">
    <source>
        <dbReference type="Proteomes" id="UP000028640"/>
    </source>
</evidence>
<evidence type="ECO:0000256" key="13">
    <source>
        <dbReference type="ARBA" id="ARBA00023136"/>
    </source>
</evidence>
<dbReference type="InterPro" id="IPR050398">
    <property type="entry name" value="HssS/ArlS-like"/>
</dbReference>
<dbReference type="CDD" id="cd00082">
    <property type="entry name" value="HisKA"/>
    <property type="match status" value="1"/>
</dbReference>
<dbReference type="Pfam" id="PF00672">
    <property type="entry name" value="HAMP"/>
    <property type="match status" value="1"/>
</dbReference>
<dbReference type="InterPro" id="IPR003594">
    <property type="entry name" value="HATPase_dom"/>
</dbReference>
<dbReference type="STRING" id="910964.GEAM_3753"/>
<dbReference type="InterPro" id="IPR003661">
    <property type="entry name" value="HisK_dim/P_dom"/>
</dbReference>
<keyword evidence="7 14" id="KW-0812">Transmembrane</keyword>
<dbReference type="FunFam" id="3.30.565.10:FF:000011">
    <property type="entry name" value="Sensor histidine kinase CpxA"/>
    <property type="match status" value="1"/>
</dbReference>
<keyword evidence="11 14" id="KW-1133">Transmembrane helix</keyword>
<name>A0A085G3X4_EWIA3</name>
<dbReference type="InterPro" id="IPR032404">
    <property type="entry name" value="CpxA_peri"/>
</dbReference>
<dbReference type="PANTHER" id="PTHR45528:SF1">
    <property type="entry name" value="SENSOR HISTIDINE KINASE CPXA"/>
    <property type="match status" value="1"/>
</dbReference>
<evidence type="ECO:0000256" key="4">
    <source>
        <dbReference type="ARBA" id="ARBA00022475"/>
    </source>
</evidence>
<dbReference type="InterPro" id="IPR058125">
    <property type="entry name" value="CpxA"/>
</dbReference>
<dbReference type="GO" id="GO:0005524">
    <property type="term" value="F:ATP binding"/>
    <property type="evidence" value="ECO:0007669"/>
    <property type="project" value="UniProtKB-KW"/>
</dbReference>
<feature type="domain" description="Histidine kinase" evidence="15">
    <location>
        <begin position="245"/>
        <end position="455"/>
    </location>
</feature>
<dbReference type="PROSITE" id="PS50885">
    <property type="entry name" value="HAMP"/>
    <property type="match status" value="1"/>
</dbReference>
<accession>A0A085G3X4</accession>
<evidence type="ECO:0000259" key="15">
    <source>
        <dbReference type="PROSITE" id="PS50109"/>
    </source>
</evidence>
<dbReference type="PANTHER" id="PTHR45528">
    <property type="entry name" value="SENSOR HISTIDINE KINASE CPXA"/>
    <property type="match status" value="1"/>
</dbReference>
<keyword evidence="8" id="KW-0547">Nucleotide-binding</keyword>
<evidence type="ECO:0000256" key="3">
    <source>
        <dbReference type="ARBA" id="ARBA00012438"/>
    </source>
</evidence>
<dbReference type="InterPro" id="IPR038515">
    <property type="entry name" value="CpxA_peri_sf"/>
</dbReference>
<dbReference type="Gene3D" id="3.30.565.10">
    <property type="entry name" value="Histidine kinase-like ATPase, C-terminal domain"/>
    <property type="match status" value="1"/>
</dbReference>
<dbReference type="SUPFAM" id="SSF47384">
    <property type="entry name" value="Homodimeric domain of signal transducing histidine kinase"/>
    <property type="match status" value="1"/>
</dbReference>
<keyword evidence="13 14" id="KW-0472">Membrane</keyword>
<evidence type="ECO:0000256" key="9">
    <source>
        <dbReference type="ARBA" id="ARBA00022777"/>
    </source>
</evidence>
<evidence type="ECO:0000256" key="7">
    <source>
        <dbReference type="ARBA" id="ARBA00022692"/>
    </source>
</evidence>
<dbReference type="Pfam" id="PF00512">
    <property type="entry name" value="HisKA"/>
    <property type="match status" value="1"/>
</dbReference>
<evidence type="ECO:0000256" key="10">
    <source>
        <dbReference type="ARBA" id="ARBA00022840"/>
    </source>
</evidence>
<dbReference type="Gene3D" id="1.10.287.130">
    <property type="match status" value="1"/>
</dbReference>
<dbReference type="SMART" id="SM00387">
    <property type="entry name" value="HATPase_c"/>
    <property type="match status" value="1"/>
</dbReference>
<dbReference type="Proteomes" id="UP000028640">
    <property type="component" value="Unassembled WGS sequence"/>
</dbReference>
<evidence type="ECO:0000256" key="14">
    <source>
        <dbReference type="SAM" id="Phobius"/>
    </source>
</evidence>
<dbReference type="SMART" id="SM00388">
    <property type="entry name" value="HisKA"/>
    <property type="match status" value="1"/>
</dbReference>
<dbReference type="InterPro" id="IPR004358">
    <property type="entry name" value="Sig_transdc_His_kin-like_C"/>
</dbReference>
<dbReference type="AlphaFoldDB" id="A0A085G3X4"/>
<dbReference type="eggNOG" id="COG2205">
    <property type="taxonomic scope" value="Bacteria"/>
</dbReference>
<evidence type="ECO:0000256" key="12">
    <source>
        <dbReference type="ARBA" id="ARBA00023012"/>
    </source>
</evidence>
<dbReference type="FunFam" id="1.10.287.130:FF:000007">
    <property type="entry name" value="Sensor histidine kinase CpxA"/>
    <property type="match status" value="1"/>
</dbReference>
<gene>
    <name evidence="17" type="ORF">GEAM_3753</name>
</gene>
<dbReference type="PROSITE" id="PS50109">
    <property type="entry name" value="HIS_KIN"/>
    <property type="match status" value="1"/>
</dbReference>
<reference evidence="17 18" key="1">
    <citation type="submission" date="2014-05" db="EMBL/GenBank/DDBJ databases">
        <title>ATOL: Assembling a taxonomically balanced genome-scale reconstruction of the evolutionary history of the Enterobacteriaceae.</title>
        <authorList>
            <person name="Plunkett G.III."/>
            <person name="Neeno-Eckwall E.C."/>
            <person name="Glasner J.D."/>
            <person name="Perna N.T."/>
        </authorList>
    </citation>
    <scope>NUCLEOTIDE SEQUENCE [LARGE SCALE GENOMIC DNA]</scope>
    <source>
        <strain evidence="17 18">ATCC 33852</strain>
    </source>
</reference>
<dbReference type="GO" id="GO:0005886">
    <property type="term" value="C:plasma membrane"/>
    <property type="evidence" value="ECO:0007669"/>
    <property type="project" value="UniProtKB-SubCell"/>
</dbReference>
<keyword evidence="12" id="KW-0902">Two-component regulatory system</keyword>
<dbReference type="SMART" id="SM00304">
    <property type="entry name" value="HAMP"/>
    <property type="match status" value="1"/>
</dbReference>
<evidence type="ECO:0000259" key="16">
    <source>
        <dbReference type="PROSITE" id="PS50885"/>
    </source>
</evidence>
<dbReference type="SUPFAM" id="SSF55874">
    <property type="entry name" value="ATPase domain of HSP90 chaperone/DNA topoisomerase II/histidine kinase"/>
    <property type="match status" value="1"/>
</dbReference>
<sequence length="456" mass="51723">MINSLTARIFAIFWFTVALVLMLVLMVPKLDSRQLTPLLDSEQRQGLMIEQHVEAELAGDPANDLMWWRRLFRAIEKWAPPGQRLLLVTSEGRVIGAQRNEMQVVRNFIGQSDNSDRPKKKKYGRLEMVGPFSVRDGEDNYQLYLIRPASSPQWDFINLMFDRPFLLLIVTMLISSPLLLWLSWSLAKPARKLKNAADDVARGNLKQHPELEAGPQEFLATGASFNQMVSALERMVTAQQRLISDISHELRTPLTRLQLATALMRRRHGEGKELQRIETEAQRLDSMINDLLVLSRSQHKNELAREMLKANDLWADVIENAQFEAEQMGKTLEVPVPPGPWKLFGNPAALDSALENIVRNALRYSNTHIALNFACDNEGITITVDDDGPGVSEADREQIFRPFYRTDEARDRESGGTGLGLAIVDTAVQQHRGWVKAEDSPLGGLRLIIWLPLHQR</sequence>
<feature type="domain" description="HAMP" evidence="16">
    <location>
        <begin position="184"/>
        <end position="237"/>
    </location>
</feature>
<dbReference type="GO" id="GO:0000155">
    <property type="term" value="F:phosphorelay sensor kinase activity"/>
    <property type="evidence" value="ECO:0007669"/>
    <property type="project" value="InterPro"/>
</dbReference>
<dbReference type="OrthoDB" id="9804645at2"/>
<dbReference type="InterPro" id="IPR003660">
    <property type="entry name" value="HAMP_dom"/>
</dbReference>
<feature type="transmembrane region" description="Helical" evidence="14">
    <location>
        <begin position="165"/>
        <end position="184"/>
    </location>
</feature>
<evidence type="ECO:0000256" key="1">
    <source>
        <dbReference type="ARBA" id="ARBA00000085"/>
    </source>
</evidence>
<dbReference type="InterPro" id="IPR036890">
    <property type="entry name" value="HATPase_C_sf"/>
</dbReference>
<dbReference type="InterPro" id="IPR058126">
    <property type="entry name" value="CpxA-like_HATPase"/>
</dbReference>
<protein>
    <recommendedName>
        <fullName evidence="3">histidine kinase</fullName>
        <ecNumber evidence="3">2.7.13.3</ecNumber>
    </recommendedName>
</protein>
<evidence type="ECO:0000256" key="6">
    <source>
        <dbReference type="ARBA" id="ARBA00022679"/>
    </source>
</evidence>
<dbReference type="EC" id="2.7.13.3" evidence="3"/>
<keyword evidence="4" id="KW-1003">Cell membrane</keyword>
<keyword evidence="18" id="KW-1185">Reference proteome</keyword>
<comment type="caution">
    <text evidence="17">The sequence shown here is derived from an EMBL/GenBank/DDBJ whole genome shotgun (WGS) entry which is preliminary data.</text>
</comment>
<organism evidence="17 18">
    <name type="scientific">Ewingella americana (strain ATCC 33852 / DSM 4580 / CCUG 14506 / JCM 5911 / LMG 7869 / NCTC 12157 / CDC 1468-78)</name>
    <dbReference type="NCBI Taxonomy" id="910964"/>
    <lineage>
        <taxon>Bacteria</taxon>
        <taxon>Pseudomonadati</taxon>
        <taxon>Pseudomonadota</taxon>
        <taxon>Gammaproteobacteria</taxon>
        <taxon>Enterobacterales</taxon>
        <taxon>Yersiniaceae</taxon>
        <taxon>Ewingella</taxon>
    </lineage>
</organism>